<dbReference type="PRINTS" id="PR00958">
    <property type="entry name" value="HOMSERKINASE"/>
</dbReference>
<comment type="function">
    <text evidence="12 13">Catalyzes the ATP-dependent phosphorylation of L-homoserine to L-homoserine phosphate.</text>
</comment>
<dbReference type="PATRIC" id="fig|189381.12.peg.3020"/>
<dbReference type="InterPro" id="IPR000870">
    <property type="entry name" value="Homoserine_kinase"/>
</dbReference>
<dbReference type="PROSITE" id="PS00627">
    <property type="entry name" value="GHMP_KINASES_ATP"/>
    <property type="match status" value="1"/>
</dbReference>
<dbReference type="AlphaFoldDB" id="A0A0M0G5Q7"/>
<dbReference type="InterPro" id="IPR013750">
    <property type="entry name" value="GHMP_kinase_C_dom"/>
</dbReference>
<sequence length="309" mass="32863">MVGEARSWKITVPASTANLGPGFDSIGLSLNLYLNLDVEEAERWEVIPLSPELEDFPQDEEHFIVGVAKEVAGRHGRVHPPCKLSVESMIPLTRGLGSSAAAVIAGVELANAACGLNLTMLDKLKEANRFEGHPDNVGASLYGGLVIATQSGEDVELVSIANPAFDVVAVIPPTELKTSEAREALPDELSFTESVLAGSVSNVLVASLLTGDLETAGKMMKADRYHQPYRKSLLPHYDLVERTALEAGAFGVALSGAGPTIACFTGKGKGADLANEMKQSFPHMLVRHLLITSEGSSVLEQPKVRPFPL</sequence>
<keyword evidence="6 13" id="KW-0808">Transferase</keyword>
<dbReference type="SUPFAM" id="SSF54211">
    <property type="entry name" value="Ribosomal protein S5 domain 2-like"/>
    <property type="match status" value="1"/>
</dbReference>
<dbReference type="Gene3D" id="3.30.230.10">
    <property type="match status" value="1"/>
</dbReference>
<dbReference type="STRING" id="189381.GCA_900166615_00976"/>
<name>A0A0M0G5Q7_9BACI</name>
<dbReference type="Pfam" id="PF00288">
    <property type="entry name" value="GHMP_kinases_N"/>
    <property type="match status" value="1"/>
</dbReference>
<evidence type="ECO:0000256" key="6">
    <source>
        <dbReference type="ARBA" id="ARBA00022679"/>
    </source>
</evidence>
<keyword evidence="10 13" id="KW-0067">ATP-binding</keyword>
<dbReference type="OrthoDB" id="9769912at2"/>
<dbReference type="EMBL" id="LGUE01000004">
    <property type="protein sequence ID" value="KON85205.1"/>
    <property type="molecule type" value="Genomic_DNA"/>
</dbReference>
<evidence type="ECO:0000256" key="13">
    <source>
        <dbReference type="HAMAP-Rule" id="MF_00384"/>
    </source>
</evidence>
<dbReference type="InterPro" id="IPR020568">
    <property type="entry name" value="Ribosomal_Su5_D2-typ_SF"/>
</dbReference>
<keyword evidence="9 13" id="KW-0418">Kinase</keyword>
<keyword evidence="7 13" id="KW-0791">Threonine biosynthesis</keyword>
<dbReference type="GO" id="GO:0005524">
    <property type="term" value="F:ATP binding"/>
    <property type="evidence" value="ECO:0007669"/>
    <property type="project" value="UniProtKB-UniRule"/>
</dbReference>
<comment type="catalytic activity">
    <reaction evidence="11 13">
        <text>L-homoserine + ATP = O-phospho-L-homoserine + ADP + H(+)</text>
        <dbReference type="Rhea" id="RHEA:13985"/>
        <dbReference type="ChEBI" id="CHEBI:15378"/>
        <dbReference type="ChEBI" id="CHEBI:30616"/>
        <dbReference type="ChEBI" id="CHEBI:57476"/>
        <dbReference type="ChEBI" id="CHEBI:57590"/>
        <dbReference type="ChEBI" id="CHEBI:456216"/>
        <dbReference type="EC" id="2.7.1.39"/>
    </reaction>
</comment>
<evidence type="ECO:0000259" key="15">
    <source>
        <dbReference type="Pfam" id="PF08544"/>
    </source>
</evidence>
<comment type="similarity">
    <text evidence="2 13">Belongs to the GHMP kinase family. Homoserine kinase subfamily.</text>
</comment>
<evidence type="ECO:0000256" key="3">
    <source>
        <dbReference type="ARBA" id="ARBA00012078"/>
    </source>
</evidence>
<evidence type="ECO:0000256" key="10">
    <source>
        <dbReference type="ARBA" id="ARBA00022840"/>
    </source>
</evidence>
<dbReference type="PIRSF" id="PIRSF000676">
    <property type="entry name" value="Homoser_kin"/>
    <property type="match status" value="1"/>
</dbReference>
<dbReference type="InterPro" id="IPR036554">
    <property type="entry name" value="GHMP_kinase_C_sf"/>
</dbReference>
<dbReference type="InterPro" id="IPR006203">
    <property type="entry name" value="GHMP_knse_ATP-bd_CS"/>
</dbReference>
<dbReference type="GO" id="GO:0005737">
    <property type="term" value="C:cytoplasm"/>
    <property type="evidence" value="ECO:0007669"/>
    <property type="project" value="UniProtKB-SubCell"/>
</dbReference>
<dbReference type="UniPathway" id="UPA00050">
    <property type="reaction ID" value="UER00064"/>
</dbReference>
<proteinExistence type="inferred from homology"/>
<keyword evidence="5 13" id="KW-0028">Amino-acid biosynthesis</keyword>
<comment type="subcellular location">
    <subcellularLocation>
        <location evidence="13">Cytoplasm</location>
    </subcellularLocation>
</comment>
<comment type="pathway">
    <text evidence="1 13">Amino-acid biosynthesis; L-threonine biosynthesis; L-threonine from L-aspartate: step 4/5.</text>
</comment>
<dbReference type="InterPro" id="IPR014721">
    <property type="entry name" value="Ribsml_uS5_D2-typ_fold_subgr"/>
</dbReference>
<reference evidence="17" key="1">
    <citation type="submission" date="2015-07" db="EMBL/GenBank/DDBJ databases">
        <title>Fjat-14235 jcm11544.</title>
        <authorList>
            <person name="Liu B."/>
            <person name="Wang J."/>
            <person name="Zhu Y."/>
            <person name="Liu G."/>
            <person name="Chen Q."/>
            <person name="Chen Z."/>
            <person name="Lan J."/>
            <person name="Che J."/>
            <person name="Ge C."/>
            <person name="Shi H."/>
            <person name="Pan Z."/>
            <person name="Liu X."/>
        </authorList>
    </citation>
    <scope>NUCLEOTIDE SEQUENCE [LARGE SCALE GENOMIC DNA]</scope>
    <source>
        <strain evidence="17">JCM 11544</strain>
    </source>
</reference>
<keyword evidence="8 13" id="KW-0547">Nucleotide-binding</keyword>
<organism evidence="16 17">
    <name type="scientific">Rossellomorea marisflavi</name>
    <dbReference type="NCBI Taxonomy" id="189381"/>
    <lineage>
        <taxon>Bacteria</taxon>
        <taxon>Bacillati</taxon>
        <taxon>Bacillota</taxon>
        <taxon>Bacilli</taxon>
        <taxon>Bacillales</taxon>
        <taxon>Bacillaceae</taxon>
        <taxon>Rossellomorea</taxon>
    </lineage>
</organism>
<dbReference type="Proteomes" id="UP000037405">
    <property type="component" value="Unassembled WGS sequence"/>
</dbReference>
<dbReference type="EC" id="2.7.1.39" evidence="3 13"/>
<evidence type="ECO:0000313" key="17">
    <source>
        <dbReference type="Proteomes" id="UP000037405"/>
    </source>
</evidence>
<evidence type="ECO:0000256" key="2">
    <source>
        <dbReference type="ARBA" id="ARBA00007370"/>
    </source>
</evidence>
<protein>
    <recommendedName>
        <fullName evidence="4 13">Homoserine kinase</fullName>
        <shortName evidence="13">HK</shortName>
        <shortName evidence="13">HSK</shortName>
        <ecNumber evidence="3 13">2.7.1.39</ecNumber>
    </recommendedName>
</protein>
<dbReference type="PANTHER" id="PTHR20861:SF1">
    <property type="entry name" value="HOMOSERINE KINASE"/>
    <property type="match status" value="1"/>
</dbReference>
<feature type="binding site" evidence="13">
    <location>
        <begin position="91"/>
        <end position="101"/>
    </location>
    <ligand>
        <name>ATP</name>
        <dbReference type="ChEBI" id="CHEBI:30616"/>
    </ligand>
</feature>
<evidence type="ECO:0000256" key="7">
    <source>
        <dbReference type="ARBA" id="ARBA00022697"/>
    </source>
</evidence>
<feature type="domain" description="GHMP kinase C-terminal" evidence="15">
    <location>
        <begin position="205"/>
        <end position="282"/>
    </location>
</feature>
<evidence type="ECO:0000256" key="11">
    <source>
        <dbReference type="ARBA" id="ARBA00049375"/>
    </source>
</evidence>
<feature type="domain" description="GHMP kinase N-terminal" evidence="14">
    <location>
        <begin position="63"/>
        <end position="144"/>
    </location>
</feature>
<evidence type="ECO:0000256" key="9">
    <source>
        <dbReference type="ARBA" id="ARBA00022777"/>
    </source>
</evidence>
<evidence type="ECO:0000259" key="14">
    <source>
        <dbReference type="Pfam" id="PF00288"/>
    </source>
</evidence>
<accession>A0A0M0G5Q7</accession>
<evidence type="ECO:0000256" key="1">
    <source>
        <dbReference type="ARBA" id="ARBA00005015"/>
    </source>
</evidence>
<evidence type="ECO:0000256" key="12">
    <source>
        <dbReference type="ARBA" id="ARBA00049954"/>
    </source>
</evidence>
<dbReference type="PANTHER" id="PTHR20861">
    <property type="entry name" value="HOMOSERINE/4-DIPHOSPHOCYTIDYL-2-C-METHYL-D-ERYTHRITOL KINASE"/>
    <property type="match status" value="1"/>
</dbReference>
<dbReference type="RefSeq" id="WP_053428804.1">
    <property type="nucleotide sequence ID" value="NZ_JAMQJB010000011.1"/>
</dbReference>
<dbReference type="Pfam" id="PF08544">
    <property type="entry name" value="GHMP_kinases_C"/>
    <property type="match status" value="1"/>
</dbReference>
<dbReference type="Gene3D" id="3.30.70.890">
    <property type="entry name" value="GHMP kinase, C-terminal domain"/>
    <property type="match status" value="1"/>
</dbReference>
<dbReference type="SUPFAM" id="SSF55060">
    <property type="entry name" value="GHMP Kinase, C-terminal domain"/>
    <property type="match status" value="1"/>
</dbReference>
<dbReference type="InterPro" id="IPR006204">
    <property type="entry name" value="GHMP_kinase_N_dom"/>
</dbReference>
<comment type="caution">
    <text evidence="16">The sequence shown here is derived from an EMBL/GenBank/DDBJ whole genome shotgun (WGS) entry which is preliminary data.</text>
</comment>
<evidence type="ECO:0000256" key="8">
    <source>
        <dbReference type="ARBA" id="ARBA00022741"/>
    </source>
</evidence>
<gene>
    <name evidence="13" type="primary">thrB</name>
    <name evidence="16" type="ORF">AF331_14670</name>
</gene>
<dbReference type="GO" id="GO:0004413">
    <property type="term" value="F:homoserine kinase activity"/>
    <property type="evidence" value="ECO:0007669"/>
    <property type="project" value="UniProtKB-UniRule"/>
</dbReference>
<keyword evidence="13" id="KW-0963">Cytoplasm</keyword>
<dbReference type="NCBIfam" id="TIGR00191">
    <property type="entry name" value="thrB"/>
    <property type="match status" value="1"/>
</dbReference>
<evidence type="ECO:0000256" key="5">
    <source>
        <dbReference type="ARBA" id="ARBA00022605"/>
    </source>
</evidence>
<evidence type="ECO:0000256" key="4">
    <source>
        <dbReference type="ARBA" id="ARBA00017858"/>
    </source>
</evidence>
<dbReference type="HAMAP" id="MF_00384">
    <property type="entry name" value="Homoser_kinase"/>
    <property type="match status" value="1"/>
</dbReference>
<evidence type="ECO:0000313" key="16">
    <source>
        <dbReference type="EMBL" id="KON85205.1"/>
    </source>
</evidence>
<keyword evidence="17" id="KW-1185">Reference proteome</keyword>
<dbReference type="GO" id="GO:0009088">
    <property type="term" value="P:threonine biosynthetic process"/>
    <property type="evidence" value="ECO:0007669"/>
    <property type="project" value="UniProtKB-UniRule"/>
</dbReference>